<evidence type="ECO:0000313" key="9">
    <source>
        <dbReference type="Proteomes" id="UP000239462"/>
    </source>
</evidence>
<keyword evidence="5" id="KW-0963">Cytoplasm</keyword>
<comment type="function">
    <text evidence="5">Catalyzes the transfer of the acetyl group from N(2)-acetylornithine to glutamate, forming N-acetylglutamate and L-ornithine.</text>
</comment>
<dbReference type="HAMAP" id="MF_01106">
    <property type="entry name" value="ArgJ"/>
    <property type="match status" value="1"/>
</dbReference>
<dbReference type="Proteomes" id="UP000590564">
    <property type="component" value="Unassembled WGS sequence"/>
</dbReference>
<feature type="binding site" evidence="5">
    <location>
        <position position="403"/>
    </location>
    <ligand>
        <name>substrate</name>
    </ligand>
</feature>
<comment type="subunit">
    <text evidence="5">Heterotetramer of two alpha and two beta chains.</text>
</comment>
<dbReference type="GO" id="GO:0004042">
    <property type="term" value="F:L-glutamate N-acetyltransferase activity"/>
    <property type="evidence" value="ECO:0007669"/>
    <property type="project" value="TreeGrafter"/>
</dbReference>
<feature type="active site" description="Nucleophile" evidence="5">
    <location>
        <position position="189"/>
    </location>
</feature>
<organism evidence="6 9">
    <name type="scientific">Methanococcus maripaludis</name>
    <name type="common">Methanococcus deltae</name>
    <dbReference type="NCBI Taxonomy" id="39152"/>
    <lineage>
        <taxon>Archaea</taxon>
        <taxon>Methanobacteriati</taxon>
        <taxon>Methanobacteriota</taxon>
        <taxon>Methanomada group</taxon>
        <taxon>Methanococci</taxon>
        <taxon>Methanococcales</taxon>
        <taxon>Methanococcaceae</taxon>
        <taxon>Methanococcus</taxon>
    </lineage>
</organism>
<dbReference type="EMBL" id="JACDUO010000001">
    <property type="protein sequence ID" value="MBA2863839.1"/>
    <property type="molecule type" value="Genomic_DNA"/>
</dbReference>
<comment type="pathway">
    <text evidence="5">Amino-acid biosynthesis; L-arginine biosynthesis; L-ornithine and N-acetyl-L-glutamate from L-glutamate and N(2)-acetyl-L-ornithine (cyclic): step 1/1.</text>
</comment>
<sequence length="408" mass="43770">MAENFVVVDGGVVAPKGFKANGHKDRKYGAALIYSETDAVAAGVFTTNKVYAHPVALSKDTLVNNKIFRAIVANSGNANCFTKGGMNDAELLVKKAAELLKIPENQVLSASTGVIGRKMPMDIISLEVERAFENINLENSNENASKAIMTTDAFPKTIAVEFEVNGKSVRIGGIAKGAGMIAPNMLHATMLGFITTDIEISKEDLTNSLQNAADESFNNAVVDGDMSTNDTVYVLANAQSGVNYNDCKENFDSALTYVSKELAKMIVSDGEGAKKLIEATVFGAETKEDAKKASMSIVRSLLLKTAVFGADPNWGRIAAAVGYSGAEMDMNNFDIIISDISSEKQAILVKAGEQIADCGTPELKLAEEIMKEDKIKIIVDLKRGNFENTAFGCDLGYDYVKINSEYTT</sequence>
<dbReference type="Gene3D" id="3.30.2330.10">
    <property type="entry name" value="arginine biosynthesis bifunctional protein suprefamily"/>
    <property type="match status" value="1"/>
</dbReference>
<keyword evidence="2 5" id="KW-0808">Transferase</keyword>
<dbReference type="RefSeq" id="WP_104837193.1">
    <property type="nucleotide sequence ID" value="NZ_CP026606.1"/>
</dbReference>
<keyword evidence="5" id="KW-0028">Amino-acid biosynthesis</keyword>
<feature type="binding site" evidence="5">
    <location>
        <position position="189"/>
    </location>
    <ligand>
        <name>substrate</name>
    </ligand>
</feature>
<dbReference type="AlphaFoldDB" id="A0A2L1C843"/>
<dbReference type="Gene3D" id="3.10.20.340">
    <property type="entry name" value="ArgJ beta chain, C-terminal domain"/>
    <property type="match status" value="1"/>
</dbReference>
<dbReference type="Gene3D" id="3.60.70.12">
    <property type="entry name" value="L-amino peptidase D-ALA esterase/amidase"/>
    <property type="match status" value="1"/>
</dbReference>
<dbReference type="NCBIfam" id="NF003802">
    <property type="entry name" value="PRK05388.1"/>
    <property type="match status" value="1"/>
</dbReference>
<evidence type="ECO:0000313" key="8">
    <source>
        <dbReference type="EMBL" id="MBB6496155.1"/>
    </source>
</evidence>
<dbReference type="Proteomes" id="UP000239462">
    <property type="component" value="Chromosome"/>
</dbReference>
<evidence type="ECO:0000256" key="5">
    <source>
        <dbReference type="HAMAP-Rule" id="MF_01106"/>
    </source>
</evidence>
<reference evidence="9" key="1">
    <citation type="journal article" date="2018" name="Genome Announc.">
        <title>Complete Genome Sequence of the Methanococcus maripaludis Type Strain JJ (DSM 2067), a Model for Selenoprotein Synthesis in Archaea.</title>
        <authorList>
            <person name="Poehlein A."/>
            <person name="Heym D."/>
            <person name="Quitzke V."/>
            <person name="Fersch J."/>
            <person name="Daniel R."/>
            <person name="Rother M."/>
        </authorList>
    </citation>
    <scope>NUCLEOTIDE SEQUENCE [LARGE SCALE GENOMIC DNA]</scope>
    <source>
        <strain evidence="9">DSM 2067</strain>
    </source>
</reference>
<dbReference type="InterPro" id="IPR042195">
    <property type="entry name" value="ArgJ_beta_C"/>
</dbReference>
<keyword evidence="5" id="KW-0055">Arginine biosynthesis</keyword>
<evidence type="ECO:0000256" key="2">
    <source>
        <dbReference type="ARBA" id="ARBA00022679"/>
    </source>
</evidence>
<feature type="binding site" evidence="5">
    <location>
        <position position="271"/>
    </location>
    <ligand>
        <name>substrate</name>
    </ligand>
</feature>
<dbReference type="Pfam" id="PF01960">
    <property type="entry name" value="ArgJ"/>
    <property type="match status" value="1"/>
</dbReference>
<feature type="site" description="Cleavage; by autolysis" evidence="5">
    <location>
        <begin position="188"/>
        <end position="189"/>
    </location>
</feature>
<name>A0A2L1C843_METMI</name>
<proteinExistence type="inferred from homology"/>
<evidence type="ECO:0000313" key="7">
    <source>
        <dbReference type="EMBL" id="MBA2863839.1"/>
    </source>
</evidence>
<dbReference type="NCBIfam" id="TIGR00120">
    <property type="entry name" value="ArgJ"/>
    <property type="match status" value="1"/>
</dbReference>
<dbReference type="UniPathway" id="UPA00068">
    <property type="reaction ID" value="UER00106"/>
</dbReference>
<dbReference type="GeneID" id="36101190"/>
<gene>
    <name evidence="5 6" type="primary">argJ</name>
    <name evidence="7" type="ORF">HNP94_000839</name>
    <name evidence="8" type="ORF">HNP96_000176</name>
    <name evidence="6" type="ORF">MMJJ_00950</name>
</gene>
<dbReference type="EMBL" id="CP026606">
    <property type="protein sequence ID" value="AVB75514.1"/>
    <property type="molecule type" value="Genomic_DNA"/>
</dbReference>
<dbReference type="Proteomes" id="UP000567099">
    <property type="component" value="Unassembled WGS sequence"/>
</dbReference>
<feature type="site" description="Involved in the stabilization of negative charge on the oxyanion by the formation of the oxyanion hole" evidence="5">
    <location>
        <position position="113"/>
    </location>
</feature>
<evidence type="ECO:0000256" key="4">
    <source>
        <dbReference type="ARBA" id="ARBA00023315"/>
    </source>
</evidence>
<evidence type="ECO:0000256" key="1">
    <source>
        <dbReference type="ARBA" id="ARBA00006774"/>
    </source>
</evidence>
<feature type="chain" id="PRO_5044351187" description="Glutamate N-acetyltransferase beta chain" evidence="5">
    <location>
        <begin position="189"/>
        <end position="408"/>
    </location>
</feature>
<accession>A0A2L1C843</accession>
<dbReference type="PANTHER" id="PTHR23100:SF0">
    <property type="entry name" value="ARGININE BIOSYNTHESIS BIFUNCTIONAL PROTEIN ARGJ, MITOCHONDRIAL"/>
    <property type="match status" value="1"/>
</dbReference>
<dbReference type="EC" id="2.3.1.35" evidence="5"/>
<feature type="site" description="Involved in the stabilization of negative charge on the oxyanion by the formation of the oxyanion hole" evidence="5">
    <location>
        <position position="112"/>
    </location>
</feature>
<protein>
    <recommendedName>
        <fullName evidence="5">Glutamate N-acetyltransferase</fullName>
        <ecNumber evidence="5">2.3.1.35</ecNumber>
    </recommendedName>
    <alternativeName>
        <fullName evidence="5">Ornithine acetyltransferase</fullName>
        <shortName evidence="5">OATase</shortName>
    </alternativeName>
    <alternativeName>
        <fullName evidence="5">Ornithine transacetylase</fullName>
    </alternativeName>
    <component>
        <recommendedName>
            <fullName evidence="5">Glutamate N-acetyltransferase alpha chain</fullName>
        </recommendedName>
    </component>
    <component>
        <recommendedName>
            <fullName evidence="5">Glutamate N-acetyltransferase beta chain</fullName>
        </recommendedName>
    </component>
</protein>
<dbReference type="KEGG" id="mmad:MMJJ_00950"/>
<evidence type="ECO:0000256" key="3">
    <source>
        <dbReference type="ARBA" id="ARBA00022813"/>
    </source>
</evidence>
<dbReference type="SUPFAM" id="SSF56266">
    <property type="entry name" value="DmpA/ArgJ-like"/>
    <property type="match status" value="1"/>
</dbReference>
<evidence type="ECO:0000313" key="6">
    <source>
        <dbReference type="EMBL" id="AVB75514.1"/>
    </source>
</evidence>
<feature type="binding site" evidence="5">
    <location>
        <position position="408"/>
    </location>
    <ligand>
        <name>substrate</name>
    </ligand>
</feature>
<reference evidence="6" key="2">
    <citation type="submission" date="2018-02" db="EMBL/GenBank/DDBJ databases">
        <title>Complete genome sequence of the Methanococcus maripaludis type strain JJ (DSM 2067), a model for selenoprotein synthesis in Archaea.</title>
        <authorList>
            <person name="Poehlein A."/>
            <person name="Heym D."/>
            <person name="Quitzke V."/>
            <person name="Fersch J."/>
            <person name="Daniel R."/>
            <person name="Rother M."/>
        </authorList>
    </citation>
    <scope>NUCLEOTIDE SEQUENCE [LARGE SCALE GENOMIC DNA]</scope>
    <source>
        <strain evidence="6">DSM 2067</strain>
    </source>
</reference>
<dbReference type="EMBL" id="JACHED010000001">
    <property type="protein sequence ID" value="MBB6496155.1"/>
    <property type="molecule type" value="Genomic_DNA"/>
</dbReference>
<comment type="similarity">
    <text evidence="1 5">Belongs to the ArgJ family.</text>
</comment>
<comment type="subcellular location">
    <subcellularLocation>
        <location evidence="5">Cytoplasm</location>
    </subcellularLocation>
</comment>
<dbReference type="GO" id="GO:0006592">
    <property type="term" value="P:ornithine biosynthetic process"/>
    <property type="evidence" value="ECO:0007669"/>
    <property type="project" value="TreeGrafter"/>
</dbReference>
<dbReference type="InterPro" id="IPR002813">
    <property type="entry name" value="Arg_biosynth_ArgJ"/>
</dbReference>
<dbReference type="PANTHER" id="PTHR23100">
    <property type="entry name" value="ARGININE BIOSYNTHESIS BIFUNCTIONAL PROTEIN ARGJ"/>
    <property type="match status" value="1"/>
</dbReference>
<dbReference type="InterPro" id="IPR016117">
    <property type="entry name" value="ArgJ-like_dom_sf"/>
</dbReference>
<dbReference type="CDD" id="cd02152">
    <property type="entry name" value="OAT"/>
    <property type="match status" value="1"/>
</dbReference>
<feature type="chain" id="PRO_5044351188" description="Glutamate N-acetyltransferase alpha chain" evidence="5">
    <location>
        <begin position="1"/>
        <end position="188"/>
    </location>
</feature>
<comment type="catalytic activity">
    <reaction evidence="5">
        <text>N(2)-acetyl-L-ornithine + L-glutamate = N-acetyl-L-glutamate + L-ornithine</text>
        <dbReference type="Rhea" id="RHEA:15349"/>
        <dbReference type="ChEBI" id="CHEBI:29985"/>
        <dbReference type="ChEBI" id="CHEBI:44337"/>
        <dbReference type="ChEBI" id="CHEBI:46911"/>
        <dbReference type="ChEBI" id="CHEBI:57805"/>
        <dbReference type="EC" id="2.3.1.35"/>
    </reaction>
</comment>
<evidence type="ECO:0000313" key="10">
    <source>
        <dbReference type="Proteomes" id="UP000567099"/>
    </source>
</evidence>
<dbReference type="GO" id="GO:0004358">
    <property type="term" value="F:L-glutamate N-acetyltransferase activity, acting on acetyl-L-ornithine as donor"/>
    <property type="evidence" value="ECO:0007669"/>
    <property type="project" value="UniProtKB-UniRule"/>
</dbReference>
<feature type="binding site" evidence="5">
    <location>
        <position position="150"/>
    </location>
    <ligand>
        <name>substrate</name>
    </ligand>
</feature>
<keyword evidence="3 5" id="KW-0068">Autocatalytic cleavage</keyword>
<keyword evidence="4 5" id="KW-0012">Acyltransferase</keyword>
<feature type="binding site" evidence="5">
    <location>
        <position position="176"/>
    </location>
    <ligand>
        <name>substrate</name>
    </ligand>
</feature>
<reference evidence="8 11" key="3">
    <citation type="submission" date="2020-08" db="EMBL/GenBank/DDBJ databases">
        <title>Genomic Encyclopedia of Type Strains, Phase IV (KMG-V): Genome sequencing to study the core and pangenomes of soil and plant-associated prokaryotes.</title>
        <authorList>
            <person name="Whitman W."/>
        </authorList>
    </citation>
    <scope>NUCLEOTIDE SEQUENCE [LARGE SCALE GENOMIC DNA]</scope>
    <source>
        <strain evidence="7 10">C13</strain>
        <strain evidence="8 11">D1</strain>
    </source>
</reference>
<dbReference type="GO" id="GO:0005737">
    <property type="term" value="C:cytoplasm"/>
    <property type="evidence" value="ECO:0007669"/>
    <property type="project" value="UniProtKB-SubCell"/>
</dbReference>
<dbReference type="GO" id="GO:0006526">
    <property type="term" value="P:L-arginine biosynthetic process"/>
    <property type="evidence" value="ECO:0007669"/>
    <property type="project" value="UniProtKB-UniRule"/>
</dbReference>
<evidence type="ECO:0000313" key="11">
    <source>
        <dbReference type="Proteomes" id="UP000590564"/>
    </source>
</evidence>